<dbReference type="InterPro" id="IPR047057">
    <property type="entry name" value="MerR_fam"/>
</dbReference>
<dbReference type="PRINTS" id="PR00040">
    <property type="entry name" value="HTHMERR"/>
</dbReference>
<feature type="domain" description="HTH merR-type" evidence="3">
    <location>
        <begin position="16"/>
        <end position="85"/>
    </location>
</feature>
<accession>A0ABV6YXM4</accession>
<proteinExistence type="predicted"/>
<dbReference type="PANTHER" id="PTHR30204:SF58">
    <property type="entry name" value="HTH-TYPE TRANSCRIPTIONAL REGULATOR YFMP"/>
    <property type="match status" value="1"/>
</dbReference>
<organism evidence="4 5">
    <name type="scientific">candidate division CSSED10-310 bacterium</name>
    <dbReference type="NCBI Taxonomy" id="2855610"/>
    <lineage>
        <taxon>Bacteria</taxon>
        <taxon>Bacteria division CSSED10-310</taxon>
    </lineage>
</organism>
<evidence type="ECO:0000256" key="1">
    <source>
        <dbReference type="ARBA" id="ARBA00023125"/>
    </source>
</evidence>
<keyword evidence="1" id="KW-0238">DNA-binding</keyword>
<evidence type="ECO:0000313" key="4">
    <source>
        <dbReference type="EMBL" id="MFC1850957.1"/>
    </source>
</evidence>
<dbReference type="Gene3D" id="1.10.1660.10">
    <property type="match status" value="1"/>
</dbReference>
<evidence type="ECO:0000313" key="5">
    <source>
        <dbReference type="Proteomes" id="UP001594351"/>
    </source>
</evidence>
<protein>
    <submittedName>
        <fullName evidence="4">MerR family transcriptional regulator</fullName>
    </submittedName>
</protein>
<dbReference type="Proteomes" id="UP001594351">
    <property type="component" value="Unassembled WGS sequence"/>
</dbReference>
<evidence type="ECO:0000259" key="3">
    <source>
        <dbReference type="PROSITE" id="PS50937"/>
    </source>
</evidence>
<gene>
    <name evidence="4" type="ORF">ACFL27_12250</name>
</gene>
<sequence length="170" mass="19649">MVPENNYKLSTMIDPIMSIGTLADRVGLSVSAIRKYENEGLIISYRRPTGRRLFSLEDIDRVKMIKHLINNVGLNMEGIRRLQALIPCWELLSCDPAEREKCPAYEDTTKPCWMIKDNLCSEVVRKTCRTCPIYRFGSQCTEDIKSLVHRHSKSEQTSQAMKQLKKMQDH</sequence>
<dbReference type="InterPro" id="IPR000551">
    <property type="entry name" value="MerR-type_HTH_dom"/>
</dbReference>
<dbReference type="EMBL" id="JBHPBY010000137">
    <property type="protein sequence ID" value="MFC1850957.1"/>
    <property type="molecule type" value="Genomic_DNA"/>
</dbReference>
<dbReference type="PROSITE" id="PS50937">
    <property type="entry name" value="HTH_MERR_2"/>
    <property type="match status" value="1"/>
</dbReference>
<evidence type="ECO:0000256" key="2">
    <source>
        <dbReference type="SAM" id="MobiDB-lite"/>
    </source>
</evidence>
<reference evidence="4 5" key="1">
    <citation type="submission" date="2024-09" db="EMBL/GenBank/DDBJ databases">
        <title>Laminarin stimulates single cell rates of sulfate reduction while oxygen inhibits transcriptomic activity in coastal marine sediment.</title>
        <authorList>
            <person name="Lindsay M."/>
            <person name="Orcutt B."/>
            <person name="Emerson D."/>
            <person name="Stepanauskas R."/>
            <person name="D'Angelo T."/>
        </authorList>
    </citation>
    <scope>NUCLEOTIDE SEQUENCE [LARGE SCALE GENOMIC DNA]</scope>
    <source>
        <strain evidence="4">SAG AM-311-K15</strain>
    </source>
</reference>
<feature type="region of interest" description="Disordered" evidence="2">
    <location>
        <begin position="151"/>
        <end position="170"/>
    </location>
</feature>
<name>A0ABV6YXM4_UNCC1</name>
<dbReference type="PROSITE" id="PS00552">
    <property type="entry name" value="HTH_MERR_1"/>
    <property type="match status" value="1"/>
</dbReference>
<dbReference type="Pfam" id="PF13411">
    <property type="entry name" value="MerR_1"/>
    <property type="match status" value="1"/>
</dbReference>
<comment type="caution">
    <text evidence="4">The sequence shown here is derived from an EMBL/GenBank/DDBJ whole genome shotgun (WGS) entry which is preliminary data.</text>
</comment>
<dbReference type="SUPFAM" id="SSF46955">
    <property type="entry name" value="Putative DNA-binding domain"/>
    <property type="match status" value="1"/>
</dbReference>
<dbReference type="PANTHER" id="PTHR30204">
    <property type="entry name" value="REDOX-CYCLING DRUG-SENSING TRANSCRIPTIONAL ACTIVATOR SOXR"/>
    <property type="match status" value="1"/>
</dbReference>
<keyword evidence="5" id="KW-1185">Reference proteome</keyword>
<dbReference type="InterPro" id="IPR009061">
    <property type="entry name" value="DNA-bd_dom_put_sf"/>
</dbReference>
<dbReference type="SMART" id="SM00422">
    <property type="entry name" value="HTH_MERR"/>
    <property type="match status" value="1"/>
</dbReference>